<evidence type="ECO:0000259" key="1">
    <source>
        <dbReference type="Pfam" id="PF13480"/>
    </source>
</evidence>
<dbReference type="SUPFAM" id="SSF55729">
    <property type="entry name" value="Acyl-CoA N-acyltransferases (Nat)"/>
    <property type="match status" value="1"/>
</dbReference>
<name>A0ABW8KI81_9GAMM</name>
<sequence>MFSVRPYAAADARAWDALVDRSRNGNFLHRRGYMDYHADRFVDQSLIVERQGEAVAVFPANIHGKVVTSHGGLSYAGLIATHDLRAESTLAVFGQIAGHYRALGVERVVYKAVPRIFHAYPCEEDLYALHRLGAQLRRRDLSSVIALREPFHFTPGRRRAVNKARKSGISLQTGADPEDFHTLLTDVLRQHDARPTHSLAELRLLQARFPQHIVLHEARRDGVLLAGALVYDFGRTVHTQYLAASEEGRHVNALSLLLAELIGGVYANHGFFSFGISTEHEGRVLNGGLVTQKEYFGARAIVHDFYEWTL</sequence>
<proteinExistence type="predicted"/>
<gene>
    <name evidence="2" type="ORF">ISP14_13500</name>
</gene>
<dbReference type="RefSeq" id="WP_404540820.1">
    <property type="nucleotide sequence ID" value="NZ_JADIKL010000007.1"/>
</dbReference>
<accession>A0ABW8KI81</accession>
<dbReference type="EMBL" id="JADIKL010000007">
    <property type="protein sequence ID" value="MFK2931808.1"/>
    <property type="molecule type" value="Genomic_DNA"/>
</dbReference>
<keyword evidence="3" id="KW-1185">Reference proteome</keyword>
<dbReference type="InterPro" id="IPR016181">
    <property type="entry name" value="Acyl_CoA_acyltransferase"/>
</dbReference>
<dbReference type="Proteomes" id="UP001620397">
    <property type="component" value="Unassembled WGS sequence"/>
</dbReference>
<feature type="domain" description="BioF2-like acetyltransferase" evidence="1">
    <location>
        <begin position="158"/>
        <end position="277"/>
    </location>
</feature>
<dbReference type="InterPro" id="IPR038740">
    <property type="entry name" value="BioF2-like_GNAT_dom"/>
</dbReference>
<dbReference type="Pfam" id="PF13480">
    <property type="entry name" value="Acetyltransf_6"/>
    <property type="match status" value="1"/>
</dbReference>
<evidence type="ECO:0000313" key="2">
    <source>
        <dbReference type="EMBL" id="MFK2931808.1"/>
    </source>
</evidence>
<organism evidence="2 3">
    <name type="scientific">Dyella agri</name>
    <dbReference type="NCBI Taxonomy" id="1926869"/>
    <lineage>
        <taxon>Bacteria</taxon>
        <taxon>Pseudomonadati</taxon>
        <taxon>Pseudomonadota</taxon>
        <taxon>Gammaproteobacteria</taxon>
        <taxon>Lysobacterales</taxon>
        <taxon>Rhodanobacteraceae</taxon>
        <taxon>Dyella</taxon>
    </lineage>
</organism>
<comment type="caution">
    <text evidence="2">The sequence shown here is derived from an EMBL/GenBank/DDBJ whole genome shotgun (WGS) entry which is preliminary data.</text>
</comment>
<reference evidence="2 3" key="1">
    <citation type="submission" date="2020-10" db="EMBL/GenBank/DDBJ databases">
        <title>Phylogeny of dyella-like bacteria.</title>
        <authorList>
            <person name="Fu J."/>
        </authorList>
    </citation>
    <scope>NUCLEOTIDE SEQUENCE [LARGE SCALE GENOMIC DNA]</scope>
    <source>
        <strain evidence="2 3">DKC-1</strain>
    </source>
</reference>
<dbReference type="Gene3D" id="3.40.630.30">
    <property type="match status" value="1"/>
</dbReference>
<evidence type="ECO:0000313" key="3">
    <source>
        <dbReference type="Proteomes" id="UP001620397"/>
    </source>
</evidence>
<protein>
    <submittedName>
        <fullName evidence="2">GNAT family N-acetyltransferase</fullName>
    </submittedName>
</protein>